<dbReference type="Gene3D" id="2.60.40.10">
    <property type="entry name" value="Immunoglobulins"/>
    <property type="match status" value="1"/>
</dbReference>
<accession>A0ABS1SH20</accession>
<dbReference type="InterPro" id="IPR013783">
    <property type="entry name" value="Ig-like_fold"/>
</dbReference>
<keyword evidence="1" id="KW-0326">Glycosidase</keyword>
<keyword evidence="2" id="KW-0119">Carbohydrate metabolism</keyword>
<dbReference type="InterPro" id="IPR036116">
    <property type="entry name" value="FN3_sf"/>
</dbReference>
<evidence type="ECO:0000256" key="1">
    <source>
        <dbReference type="ARBA" id="ARBA00023295"/>
    </source>
</evidence>
<sequence length="2076" mass="209519">MNATRWGSNAARPANPAPRRRAAGWIAGGLTAALVVTIAVFAGGYDSRDTPRVEPGVWVARDAGQYARVNTDTGELDTVRRVAEPSSVLQTGAQGVLLTHGNGRAWPIAAAQPLDIGGSATDAQSDRGADDGADDGTDAVGTGAGGAGSGDSSGDVTAHGVAMPEGSRDVLVAGRYLAVRTESGQVHVGTLRAPQSGSHAADPTGGQRAGSGDTPDTSGDESDPAAWGPRLAALRTLDAAEPGTDTSGDAGDTEDTEDAGDAAVDTGDAPAATLPAASAIALSADGVLAVYAAGEHSVSRYDLGRGLARTPEAAAAAVPQLGQPDTVPGDPIDAPQLAVLGADWVLLDADAGVLSRAGAEPQQLDLAAGALLQSSSGASRAGAPGSATPTRAAAAEPMSADQPAASTALIADSDGLIAVTRDGTVTRTEATGTPARPTEVDGTRVAAWLGAGSGALWRGGGEPIPLQFDDAVQDDSDLAPVIRSNGTRAVLSDERTGMLWTVPDGTLIPLSQWSLADPPQEVQGTVVVEDVPEQVPPTAVDDAFGVRPGAPSPLPVLLNDFDANVRDVLTIVPESLSESPLPEEFGRVELLADRQSLVVHTAPGASGTASFSYRISDGALESGTATVTLRVAAETENSAPEWCAVSGCQREWAVPAITPGGTLVTPVLEGWVDPEGDVMTLAAAVPVRDADPIRALVTADGRLAVRHTDPSAAGEDVALRVTVRDSRGEERDRELTLSVRPEAMPQVTGTAATMTVGVPATFAPLDRVAGGSGSFALVDVAPQSGEATAVTHPVGGTVEVTALEAGISTFAVTVRDAVTGAEASGQLRVTATEEGAALALPPLRAYVRPLTDATVEVLDAIPGSESRALAVVGAAVTDGELHADVIDHAQVRVAGGTADGGPGRIGAADITVSEGDTTAHGRLTVFQVPDAGGTGVIAVADSATVSVGSTVDIRVLDNDVAAPGERLLLHPEVAGSGAPGELAFAAGSTLRYLAPSEPGTYRIGYTVFAASSPELSDTGEVVVTVLPESTNRDPQPAALTARVTPGGTTTARVPTSGVDPDGDRVRLRSVDASPDARVTASLARSGTGIDVTAAATAEPGTVAIPYTVTDDHGGTGTGTLHVIVTGDSAAPPVTLTDQVRLVPGGETVVQPLDNDSDPAGGELELVEVTPNVPGDRDSAEYRRLAEALDTRELRRGRIVVTAGEELGTASYRYTVRSSVTSSTADGLIVVQTSERVGAQAPAVRDTLVSVRDRADLAGRGIDVLQGKVRWPAGDPAALRLTLWGEQGGDYRVSGNRIVGSYDPAGDVVVFQVDGTDASGTDVTSYGFLVIPPLEDLQLTLQRDLEPLEVAEGDAVTAAVADLVDAGPDDRIELRSGVFPTARAAARCEAAGDVAIRYAAGSGGPWSDVCRMEVRLRGQDHWTALPVPVRVIPDAPVAELRSLTRAIAPGTTETIQLSDMVEWQGDRAGDPAELSFSVSGTAADFEVVSEGGTLRATALATARPGGQHALTVTMTGAGRAHAPLTLRVGESPRDLPRGGTAALQCTVGASCGTDLVGIPGEYDPFAGKRGGGLELVAVDGSACPIAQFAAVENRRVAVSWPGAAESGGTCTVGFTVRDAQGRVGTGAIEFDAQGLPDAPTSVVQTGFTESTASFRVALGGRLAHPAVTEVRLSGAGSAQCAAAGPDAFDCTVSGLRSGERHSFTARAVNGVGESAPSAPVTGWAYRAPERPTITATAFPDAGNTEQGRGALRVTASGSRDTREFRVSIAGAERGTIAGPEGRGDFAGLPAGPVAVVVTPVTALDLPPVSGGSATGTAAQAEGRVIGAPLLTGATLVSTGDRSGKITAAGAGAHHGEAVTWSYAVATDGVEPSCAAAGPSSEMSGLQRGKWYRGIACASSPFGVSSAPTTAVQIGGAIPAPSVSYTVATAPKPQGDGVEYVAGAPQVSGHLTGAQLRYSSGGDTLFLDPEVPGPITVQQCFAEQCSETAPVRWIGAPRPVIVAPNNGTCVDPATAGGNPAELAAAVQISGAAQSSAQFSLGAVTGETAEITVRWGGEYSALQAATVTVCATPPPEPGP</sequence>
<feature type="region of interest" description="Disordered" evidence="3">
    <location>
        <begin position="116"/>
        <end position="162"/>
    </location>
</feature>
<keyword evidence="1" id="KW-0378">Hydrolase</keyword>
<dbReference type="Proteomes" id="UP001645859">
    <property type="component" value="Unassembled WGS sequence"/>
</dbReference>
<comment type="caution">
    <text evidence="6">The sequence shown here is derived from an EMBL/GenBank/DDBJ whole genome shotgun (WGS) entry which is preliminary data.</text>
</comment>
<feature type="compositionally biased region" description="Low complexity" evidence="3">
    <location>
        <begin position="377"/>
        <end position="387"/>
    </location>
</feature>
<evidence type="ECO:0000256" key="3">
    <source>
        <dbReference type="SAM" id="MobiDB-lite"/>
    </source>
</evidence>
<dbReference type="Pfam" id="PF17963">
    <property type="entry name" value="Big_9"/>
    <property type="match status" value="2"/>
</dbReference>
<feature type="region of interest" description="Disordered" evidence="3">
    <location>
        <begin position="377"/>
        <end position="404"/>
    </location>
</feature>
<dbReference type="InterPro" id="IPR003961">
    <property type="entry name" value="FN3_dom"/>
</dbReference>
<feature type="compositionally biased region" description="Gly residues" evidence="3">
    <location>
        <begin position="142"/>
        <end position="151"/>
    </location>
</feature>
<evidence type="ECO:0000313" key="7">
    <source>
        <dbReference type="Proteomes" id="UP001645859"/>
    </source>
</evidence>
<keyword evidence="2" id="KW-0624">Polysaccharide degradation</keyword>
<evidence type="ECO:0000256" key="4">
    <source>
        <dbReference type="SAM" id="Phobius"/>
    </source>
</evidence>
<dbReference type="RefSeq" id="WP_202345032.1">
    <property type="nucleotide sequence ID" value="NZ_BAAAPI010000003.1"/>
</dbReference>
<evidence type="ECO:0000256" key="2">
    <source>
        <dbReference type="ARBA" id="ARBA00023326"/>
    </source>
</evidence>
<feature type="region of interest" description="Disordered" evidence="3">
    <location>
        <begin position="187"/>
        <end position="268"/>
    </location>
</feature>
<keyword evidence="7" id="KW-1185">Reference proteome</keyword>
<keyword evidence="4" id="KW-0472">Membrane</keyword>
<reference evidence="6 7" key="1">
    <citation type="submission" date="2018-09" db="EMBL/GenBank/DDBJ databases">
        <title>Comparative genomics of Leucobacter spp.</title>
        <authorList>
            <person name="Reis A.C."/>
            <person name="Kolvenbach B.A."/>
            <person name="Corvini P.F.X."/>
            <person name="Nunes O.C."/>
        </authorList>
    </citation>
    <scope>NUCLEOTIDE SEQUENCE [LARGE SCALE GENOMIC DNA]</scope>
    <source>
        <strain evidence="6 7">TAN 31504</strain>
    </source>
</reference>
<feature type="compositionally biased region" description="Acidic residues" evidence="3">
    <location>
        <begin position="251"/>
        <end position="260"/>
    </location>
</feature>
<keyword evidence="4" id="KW-0812">Transmembrane</keyword>
<evidence type="ECO:0000313" key="6">
    <source>
        <dbReference type="EMBL" id="MBL3679760.1"/>
    </source>
</evidence>
<protein>
    <recommendedName>
        <fullName evidence="5">Fibronectin type-III domain-containing protein</fullName>
    </recommendedName>
</protein>
<organism evidence="6 7">
    <name type="scientific">Leucobacter chromiireducens subsp. solipictus</name>
    <dbReference type="NCBI Taxonomy" id="398235"/>
    <lineage>
        <taxon>Bacteria</taxon>
        <taxon>Bacillati</taxon>
        <taxon>Actinomycetota</taxon>
        <taxon>Actinomycetes</taxon>
        <taxon>Micrococcales</taxon>
        <taxon>Microbacteriaceae</taxon>
        <taxon>Leucobacter</taxon>
    </lineage>
</organism>
<feature type="domain" description="Fibronectin type-III" evidence="5">
    <location>
        <begin position="1634"/>
        <end position="1726"/>
    </location>
</feature>
<dbReference type="PROSITE" id="PS50853">
    <property type="entry name" value="FN3"/>
    <property type="match status" value="1"/>
</dbReference>
<feature type="region of interest" description="Disordered" evidence="3">
    <location>
        <begin position="1030"/>
        <end position="1059"/>
    </location>
</feature>
<evidence type="ECO:0000259" key="5">
    <source>
        <dbReference type="PROSITE" id="PS50853"/>
    </source>
</evidence>
<proteinExistence type="predicted"/>
<dbReference type="SUPFAM" id="SSF49265">
    <property type="entry name" value="Fibronectin type III"/>
    <property type="match status" value="1"/>
</dbReference>
<keyword evidence="4" id="KW-1133">Transmembrane helix</keyword>
<gene>
    <name evidence="6" type="ORF">D3230_10765</name>
</gene>
<dbReference type="EMBL" id="QYAC01000005">
    <property type="protein sequence ID" value="MBL3679760.1"/>
    <property type="molecule type" value="Genomic_DNA"/>
</dbReference>
<feature type="transmembrane region" description="Helical" evidence="4">
    <location>
        <begin position="22"/>
        <end position="45"/>
    </location>
</feature>
<name>A0ABS1SH20_9MICO</name>
<dbReference type="CDD" id="cd00063">
    <property type="entry name" value="FN3"/>
    <property type="match status" value="1"/>
</dbReference>